<evidence type="ECO:0000256" key="2">
    <source>
        <dbReference type="ARBA" id="ARBA00022679"/>
    </source>
</evidence>
<evidence type="ECO:0000313" key="8">
    <source>
        <dbReference type="Proteomes" id="UP000294830"/>
    </source>
</evidence>
<keyword evidence="3 5" id="KW-0547">Nucleotide-binding</keyword>
<accession>A0A4R2F6T3</accession>
<dbReference type="RefSeq" id="WP_131837736.1">
    <property type="nucleotide sequence ID" value="NZ_SLWB01000001.1"/>
</dbReference>
<dbReference type="PRINTS" id="PR00988">
    <property type="entry name" value="URIDINKINASE"/>
</dbReference>
<dbReference type="UniPathway" id="UPA00579">
    <property type="reaction ID" value="UER00640"/>
</dbReference>
<keyword evidence="5" id="KW-0963">Cytoplasm</keyword>
<keyword evidence="5" id="KW-0067">ATP-binding</keyword>
<dbReference type="InterPro" id="IPR000764">
    <property type="entry name" value="Uridine_kinase-like"/>
</dbReference>
<keyword evidence="2 5" id="KW-0808">Transferase</keyword>
<organism evidence="7 8">
    <name type="scientific">Acetobacteroides hydrogenigenes</name>
    <dbReference type="NCBI Taxonomy" id="979970"/>
    <lineage>
        <taxon>Bacteria</taxon>
        <taxon>Pseudomonadati</taxon>
        <taxon>Bacteroidota</taxon>
        <taxon>Bacteroidia</taxon>
        <taxon>Bacteroidales</taxon>
        <taxon>Rikenellaceae</taxon>
        <taxon>Acetobacteroides</taxon>
    </lineage>
</organism>
<dbReference type="OrthoDB" id="9777642at2"/>
<dbReference type="NCBIfam" id="TIGR00235">
    <property type="entry name" value="udk"/>
    <property type="match status" value="1"/>
</dbReference>
<keyword evidence="4 5" id="KW-0418">Kinase</keyword>
<dbReference type="Pfam" id="PF00485">
    <property type="entry name" value="PRK"/>
    <property type="match status" value="1"/>
</dbReference>
<reference evidence="7 8" key="1">
    <citation type="submission" date="2019-03" db="EMBL/GenBank/DDBJ databases">
        <title>Genomic Encyclopedia of Archaeal and Bacterial Type Strains, Phase II (KMG-II): from individual species to whole genera.</title>
        <authorList>
            <person name="Goeker M."/>
        </authorList>
    </citation>
    <scope>NUCLEOTIDE SEQUENCE [LARGE SCALE GENOMIC DNA]</scope>
    <source>
        <strain evidence="7 8">RL-C</strain>
    </source>
</reference>
<evidence type="ECO:0000256" key="1">
    <source>
        <dbReference type="ARBA" id="ARBA00004690"/>
    </source>
</evidence>
<evidence type="ECO:0000256" key="3">
    <source>
        <dbReference type="ARBA" id="ARBA00022741"/>
    </source>
</evidence>
<comment type="subcellular location">
    <subcellularLocation>
        <location evidence="5">Cytoplasm</location>
    </subcellularLocation>
</comment>
<dbReference type="GO" id="GO:0005737">
    <property type="term" value="C:cytoplasm"/>
    <property type="evidence" value="ECO:0007669"/>
    <property type="project" value="UniProtKB-SubCell"/>
</dbReference>
<gene>
    <name evidence="7" type="ORF">CLV25_101168</name>
</gene>
<dbReference type="SUPFAM" id="SSF52540">
    <property type="entry name" value="P-loop containing nucleoside triphosphate hydrolases"/>
    <property type="match status" value="1"/>
</dbReference>
<sequence>MLVIGIAGGTGSGKTTVVRKIVDLLPDGEVIVIPQDSYYKDSSHLPLEERLEMNFDHPESIEFELLVDHIKKLKAGITVKQPIYSYLTCTRAEETIPIEPRHIVIVEGILIFTCEELRDLMDIKVFVDADADDRLSRVITRDIVERGRSVSKVLDRYDQTVKPMHLQFIEPTKRYADIIIPQGGNNEVGINVLKIFIEKSLRDHQEQ</sequence>
<dbReference type="NCBIfam" id="NF004018">
    <property type="entry name" value="PRK05480.1"/>
    <property type="match status" value="1"/>
</dbReference>
<dbReference type="InterPro" id="IPR027417">
    <property type="entry name" value="P-loop_NTPase"/>
</dbReference>
<comment type="catalytic activity">
    <reaction evidence="5">
        <text>cytidine + ATP = CMP + ADP + H(+)</text>
        <dbReference type="Rhea" id="RHEA:24674"/>
        <dbReference type="ChEBI" id="CHEBI:15378"/>
        <dbReference type="ChEBI" id="CHEBI:17562"/>
        <dbReference type="ChEBI" id="CHEBI:30616"/>
        <dbReference type="ChEBI" id="CHEBI:60377"/>
        <dbReference type="ChEBI" id="CHEBI:456216"/>
        <dbReference type="EC" id="2.7.1.48"/>
    </reaction>
</comment>
<dbReference type="EMBL" id="SLWB01000001">
    <property type="protein sequence ID" value="TCN72950.1"/>
    <property type="molecule type" value="Genomic_DNA"/>
</dbReference>
<name>A0A4R2F6T3_9BACT</name>
<dbReference type="PANTHER" id="PTHR10285">
    <property type="entry name" value="URIDINE KINASE"/>
    <property type="match status" value="1"/>
</dbReference>
<comment type="catalytic activity">
    <reaction evidence="5">
        <text>uridine + ATP = UMP + ADP + H(+)</text>
        <dbReference type="Rhea" id="RHEA:16825"/>
        <dbReference type="ChEBI" id="CHEBI:15378"/>
        <dbReference type="ChEBI" id="CHEBI:16704"/>
        <dbReference type="ChEBI" id="CHEBI:30616"/>
        <dbReference type="ChEBI" id="CHEBI:57865"/>
        <dbReference type="ChEBI" id="CHEBI:456216"/>
        <dbReference type="EC" id="2.7.1.48"/>
    </reaction>
</comment>
<dbReference type="InterPro" id="IPR006083">
    <property type="entry name" value="PRK/URK"/>
</dbReference>
<keyword evidence="8" id="KW-1185">Reference proteome</keyword>
<comment type="pathway">
    <text evidence="1 5">Pyrimidine metabolism; UMP biosynthesis via salvage pathway; UMP from uridine: step 1/1.</text>
</comment>
<feature type="domain" description="Phosphoribulokinase/uridine kinase" evidence="6">
    <location>
        <begin position="3"/>
        <end position="188"/>
    </location>
</feature>
<comment type="pathway">
    <text evidence="5">Pyrimidine metabolism; CTP biosynthesis via salvage pathway; CTP from cytidine: step 1/3.</text>
</comment>
<dbReference type="Gene3D" id="3.40.50.300">
    <property type="entry name" value="P-loop containing nucleotide triphosphate hydrolases"/>
    <property type="match status" value="1"/>
</dbReference>
<comment type="similarity">
    <text evidence="5">Belongs to the uridine kinase family.</text>
</comment>
<dbReference type="EC" id="2.7.1.48" evidence="5"/>
<evidence type="ECO:0000256" key="4">
    <source>
        <dbReference type="ARBA" id="ARBA00022777"/>
    </source>
</evidence>
<dbReference type="GO" id="GO:0044211">
    <property type="term" value="P:CTP salvage"/>
    <property type="evidence" value="ECO:0007669"/>
    <property type="project" value="UniProtKB-UniPathway"/>
</dbReference>
<dbReference type="GO" id="GO:0004849">
    <property type="term" value="F:uridine kinase activity"/>
    <property type="evidence" value="ECO:0007669"/>
    <property type="project" value="UniProtKB-EC"/>
</dbReference>
<dbReference type="UniPathway" id="UPA00574">
    <property type="reaction ID" value="UER00637"/>
</dbReference>
<dbReference type="Proteomes" id="UP000294830">
    <property type="component" value="Unassembled WGS sequence"/>
</dbReference>
<evidence type="ECO:0000256" key="5">
    <source>
        <dbReference type="RuleBase" id="RU003825"/>
    </source>
</evidence>
<dbReference type="GO" id="GO:0044206">
    <property type="term" value="P:UMP salvage"/>
    <property type="evidence" value="ECO:0007669"/>
    <property type="project" value="UniProtKB-UniPathway"/>
</dbReference>
<proteinExistence type="inferred from homology"/>
<comment type="caution">
    <text evidence="7">The sequence shown here is derived from an EMBL/GenBank/DDBJ whole genome shotgun (WGS) entry which is preliminary data.</text>
</comment>
<dbReference type="CDD" id="cd02023">
    <property type="entry name" value="UMPK"/>
    <property type="match status" value="1"/>
</dbReference>
<dbReference type="GO" id="GO:0043771">
    <property type="term" value="F:cytidine kinase activity"/>
    <property type="evidence" value="ECO:0007669"/>
    <property type="project" value="RHEA"/>
</dbReference>
<dbReference type="GO" id="GO:0005524">
    <property type="term" value="F:ATP binding"/>
    <property type="evidence" value="ECO:0007669"/>
    <property type="project" value="UniProtKB-KW"/>
</dbReference>
<evidence type="ECO:0000259" key="6">
    <source>
        <dbReference type="Pfam" id="PF00485"/>
    </source>
</evidence>
<evidence type="ECO:0000313" key="7">
    <source>
        <dbReference type="EMBL" id="TCN72950.1"/>
    </source>
</evidence>
<protein>
    <recommendedName>
        <fullName evidence="5">Uridine kinase</fullName>
        <ecNumber evidence="5">2.7.1.48</ecNumber>
    </recommendedName>
</protein>
<dbReference type="AlphaFoldDB" id="A0A4R2F6T3"/>